<reference evidence="2 3" key="1">
    <citation type="submission" date="2024-02" db="EMBL/GenBank/DDBJ databases">
        <authorList>
            <person name="Saticioglu I.B."/>
        </authorList>
    </citation>
    <scope>NUCLEOTIDE SEQUENCE [LARGE SCALE GENOMIC DNA]</scope>
    <source>
        <strain evidence="2 3">Mu-43</strain>
    </source>
</reference>
<gene>
    <name evidence="2" type="ORF">WDU93_12860</name>
</gene>
<evidence type="ECO:0000313" key="3">
    <source>
        <dbReference type="Proteomes" id="UP001366085"/>
    </source>
</evidence>
<keyword evidence="3" id="KW-1185">Reference proteome</keyword>
<accession>A0ABU8LPT4</accession>
<proteinExistence type="predicted"/>
<comment type="caution">
    <text evidence="2">The sequence shown here is derived from an EMBL/GenBank/DDBJ whole genome shotgun (WGS) entry which is preliminary data.</text>
</comment>
<dbReference type="EMBL" id="JBBDGN010000014">
    <property type="protein sequence ID" value="MEJ1092576.1"/>
    <property type="molecule type" value="Genomic_DNA"/>
</dbReference>
<dbReference type="RefSeq" id="WP_337321265.1">
    <property type="nucleotide sequence ID" value="NZ_JBBDGN010000014.1"/>
</dbReference>
<evidence type="ECO:0000256" key="1">
    <source>
        <dbReference type="SAM" id="MobiDB-lite"/>
    </source>
</evidence>
<evidence type="ECO:0000313" key="2">
    <source>
        <dbReference type="EMBL" id="MEJ1092576.1"/>
    </source>
</evidence>
<feature type="region of interest" description="Disordered" evidence="1">
    <location>
        <begin position="161"/>
        <end position="212"/>
    </location>
</feature>
<sequence length="212" mass="23366">MSDQSEFSDGSGGSPFLDALSAFEAGVDKYEAVPDAVFAEPSFGRDQAQFGLLVGRNKVIEFRAGPEGLQARIGRFTGNRRRPISTAGVAKALGKPVSETERMVTHIEQALRSGIAAYQDTYRRLVIEAYRTENPVTMTPQQDQHQERIEQAPVIEHAPGNEQQQALKHRLNEDPRVRPARPRRSGTHRPIAPFPTERPGRDAPGRSSGLSL</sequence>
<organism evidence="2 3">
    <name type="scientific">Microbacterium istanbulense</name>
    <dbReference type="NCBI Taxonomy" id="3122049"/>
    <lineage>
        <taxon>Bacteria</taxon>
        <taxon>Bacillati</taxon>
        <taxon>Actinomycetota</taxon>
        <taxon>Actinomycetes</taxon>
        <taxon>Micrococcales</taxon>
        <taxon>Microbacteriaceae</taxon>
        <taxon>Microbacterium</taxon>
    </lineage>
</organism>
<protein>
    <submittedName>
        <fullName evidence="2">Uncharacterized protein</fullName>
    </submittedName>
</protein>
<feature type="compositionally biased region" description="Basic residues" evidence="1">
    <location>
        <begin position="178"/>
        <end position="187"/>
    </location>
</feature>
<name>A0ABU8LPT4_9MICO</name>
<dbReference type="Proteomes" id="UP001366085">
    <property type="component" value="Unassembled WGS sequence"/>
</dbReference>